<evidence type="ECO:0000256" key="1">
    <source>
        <dbReference type="SAM" id="MobiDB-lite"/>
    </source>
</evidence>
<keyword evidence="3" id="KW-1185">Reference proteome</keyword>
<accession>A0A9D3UIT6</accession>
<evidence type="ECO:0000313" key="3">
    <source>
        <dbReference type="Proteomes" id="UP000828251"/>
    </source>
</evidence>
<sequence>MGHLEVVAEAFFQRPKASSHGQRHCRASSTGHTNHGPVQMGLDAPVAHYVMGPASGSSKASLVRVDDNVASRSDVRIINYEEPYIPMPISSFTPTMWCPDSDATNHVS</sequence>
<comment type="caution">
    <text evidence="2">The sequence shown here is derived from an EMBL/GenBank/DDBJ whole genome shotgun (WGS) entry which is preliminary data.</text>
</comment>
<dbReference type="AlphaFoldDB" id="A0A9D3UIT6"/>
<proteinExistence type="predicted"/>
<reference evidence="2 3" key="1">
    <citation type="journal article" date="2021" name="Plant Biotechnol. J.">
        <title>Multi-omics assisted identification of the key and species-specific regulatory components of drought-tolerant mechanisms in Gossypium stocksii.</title>
        <authorList>
            <person name="Yu D."/>
            <person name="Ke L."/>
            <person name="Zhang D."/>
            <person name="Wu Y."/>
            <person name="Sun Y."/>
            <person name="Mei J."/>
            <person name="Sun J."/>
            <person name="Sun Y."/>
        </authorList>
    </citation>
    <scope>NUCLEOTIDE SEQUENCE [LARGE SCALE GENOMIC DNA]</scope>
    <source>
        <strain evidence="3">cv. E1</strain>
        <tissue evidence="2">Leaf</tissue>
    </source>
</reference>
<gene>
    <name evidence="2" type="ORF">J1N35_036766</name>
</gene>
<feature type="region of interest" description="Disordered" evidence="1">
    <location>
        <begin position="15"/>
        <end position="40"/>
    </location>
</feature>
<dbReference type="Proteomes" id="UP000828251">
    <property type="component" value="Unassembled WGS sequence"/>
</dbReference>
<dbReference type="EMBL" id="JAIQCV010000011">
    <property type="protein sequence ID" value="KAH1045982.1"/>
    <property type="molecule type" value="Genomic_DNA"/>
</dbReference>
<protein>
    <submittedName>
        <fullName evidence="2">Uncharacterized protein</fullName>
    </submittedName>
</protein>
<name>A0A9D3UIT6_9ROSI</name>
<organism evidence="2 3">
    <name type="scientific">Gossypium stocksii</name>
    <dbReference type="NCBI Taxonomy" id="47602"/>
    <lineage>
        <taxon>Eukaryota</taxon>
        <taxon>Viridiplantae</taxon>
        <taxon>Streptophyta</taxon>
        <taxon>Embryophyta</taxon>
        <taxon>Tracheophyta</taxon>
        <taxon>Spermatophyta</taxon>
        <taxon>Magnoliopsida</taxon>
        <taxon>eudicotyledons</taxon>
        <taxon>Gunneridae</taxon>
        <taxon>Pentapetalae</taxon>
        <taxon>rosids</taxon>
        <taxon>malvids</taxon>
        <taxon>Malvales</taxon>
        <taxon>Malvaceae</taxon>
        <taxon>Malvoideae</taxon>
        <taxon>Gossypium</taxon>
    </lineage>
</organism>
<evidence type="ECO:0000313" key="2">
    <source>
        <dbReference type="EMBL" id="KAH1045982.1"/>
    </source>
</evidence>